<feature type="region of interest" description="Disordered" evidence="1">
    <location>
        <begin position="38"/>
        <end position="82"/>
    </location>
</feature>
<proteinExistence type="predicted"/>
<evidence type="ECO:0000313" key="4">
    <source>
        <dbReference type="Proteomes" id="UP000291084"/>
    </source>
</evidence>
<feature type="compositionally biased region" description="Polar residues" evidence="1">
    <location>
        <begin position="44"/>
        <end position="64"/>
    </location>
</feature>
<protein>
    <recommendedName>
        <fullName evidence="5">Secreted protein</fullName>
    </recommendedName>
</protein>
<feature type="signal peptide" evidence="2">
    <location>
        <begin position="1"/>
        <end position="24"/>
    </location>
</feature>
<evidence type="ECO:0000256" key="1">
    <source>
        <dbReference type="SAM" id="MobiDB-lite"/>
    </source>
</evidence>
<dbReference type="AlphaFoldDB" id="A0A0S3RUF6"/>
<keyword evidence="4" id="KW-1185">Reference proteome</keyword>
<keyword evidence="2" id="KW-0732">Signal</keyword>
<evidence type="ECO:0000256" key="2">
    <source>
        <dbReference type="SAM" id="SignalP"/>
    </source>
</evidence>
<evidence type="ECO:0000313" key="3">
    <source>
        <dbReference type="EMBL" id="BAT84245.1"/>
    </source>
</evidence>
<sequence>MWRWRERRRLWWLAAALVVARGGAIDDPVRKIGNHLEQREKLGLTSTTKGQSKSRAAPSESTNALEKVEVIGSAEHDKASVS</sequence>
<organism evidence="3 4">
    <name type="scientific">Vigna angularis var. angularis</name>
    <dbReference type="NCBI Taxonomy" id="157739"/>
    <lineage>
        <taxon>Eukaryota</taxon>
        <taxon>Viridiplantae</taxon>
        <taxon>Streptophyta</taxon>
        <taxon>Embryophyta</taxon>
        <taxon>Tracheophyta</taxon>
        <taxon>Spermatophyta</taxon>
        <taxon>Magnoliopsida</taxon>
        <taxon>eudicotyledons</taxon>
        <taxon>Gunneridae</taxon>
        <taxon>Pentapetalae</taxon>
        <taxon>rosids</taxon>
        <taxon>fabids</taxon>
        <taxon>Fabales</taxon>
        <taxon>Fabaceae</taxon>
        <taxon>Papilionoideae</taxon>
        <taxon>50 kb inversion clade</taxon>
        <taxon>NPAAA clade</taxon>
        <taxon>indigoferoid/millettioid clade</taxon>
        <taxon>Phaseoleae</taxon>
        <taxon>Vigna</taxon>
    </lineage>
</organism>
<evidence type="ECO:0008006" key="5">
    <source>
        <dbReference type="Google" id="ProtNLM"/>
    </source>
</evidence>
<feature type="compositionally biased region" description="Basic and acidic residues" evidence="1">
    <location>
        <begin position="66"/>
        <end position="82"/>
    </location>
</feature>
<dbReference type="Proteomes" id="UP000291084">
    <property type="component" value="Chromosome 4"/>
</dbReference>
<reference evidence="3 4" key="1">
    <citation type="journal article" date="2015" name="Sci. Rep.">
        <title>The power of single molecule real-time sequencing technology in the de novo assembly of a eukaryotic genome.</title>
        <authorList>
            <person name="Sakai H."/>
            <person name="Naito K."/>
            <person name="Ogiso-Tanaka E."/>
            <person name="Takahashi Y."/>
            <person name="Iseki K."/>
            <person name="Muto C."/>
            <person name="Satou K."/>
            <person name="Teruya K."/>
            <person name="Shiroma A."/>
            <person name="Shimoji M."/>
            <person name="Hirano T."/>
            <person name="Itoh T."/>
            <person name="Kaga A."/>
            <person name="Tomooka N."/>
        </authorList>
    </citation>
    <scope>NUCLEOTIDE SEQUENCE [LARGE SCALE GENOMIC DNA]</scope>
    <source>
        <strain evidence="4">cv. Shumari</strain>
    </source>
</reference>
<name>A0A0S3RUF6_PHAAN</name>
<feature type="chain" id="PRO_5006617441" description="Secreted protein" evidence="2">
    <location>
        <begin position="25"/>
        <end position="82"/>
    </location>
</feature>
<accession>A0A0S3RUF6</accession>
<gene>
    <name evidence="3" type="primary">Vigan.04G156000</name>
    <name evidence="3" type="ORF">VIGAN_04156000</name>
</gene>
<dbReference type="EMBL" id="AP015037">
    <property type="protein sequence ID" value="BAT84245.1"/>
    <property type="molecule type" value="Genomic_DNA"/>
</dbReference>